<name>A0ABV9KUZ0_9BACT</name>
<evidence type="ECO:0000259" key="6">
    <source>
        <dbReference type="Pfam" id="PF06321"/>
    </source>
</evidence>
<dbReference type="InterPro" id="IPR054771">
    <property type="entry name" value="MfA4_C"/>
</dbReference>
<proteinExistence type="inferred from homology"/>
<evidence type="ECO:0000256" key="5">
    <source>
        <dbReference type="SAM" id="SignalP"/>
    </source>
</evidence>
<sequence>MKRIVYISLFLSLLFWACSKEETSDPALDNNKIKLSFTIDNYITKQTKAVDAGTVEEQRIDDLYLFLFPTTGSQTLKKYYVNTSTFTGGSWNSSNGKISLNLTQAEAGNRQVYIIANCSSVKSELDAVASLTGLQSILKETSQPWSDNITTPVLMSGNTTHDFNSNFQLNNIPLTRAVAKVQLNVKLSAGHQSSPLFNSIAQYNYKFIDFDKNTYALKHISKTDDLVSSSDWVAWQANGTVSAYNLENGTVTGLIITTYINERDNAGSAIEISIPYQGAGPLPPPEFGNETYKLLLPAKIERNHWYIYDMEI</sequence>
<feature type="chain" id="PRO_5046085212" evidence="5">
    <location>
        <begin position="18"/>
        <end position="312"/>
    </location>
</feature>
<keyword evidence="9" id="KW-1185">Reference proteome</keyword>
<protein>
    <submittedName>
        <fullName evidence="8">Fimbrial protein</fullName>
    </submittedName>
</protein>
<gene>
    <name evidence="8" type="ORF">ACFO6W_08855</name>
</gene>
<evidence type="ECO:0000256" key="1">
    <source>
        <dbReference type="ARBA" id="ARBA00004561"/>
    </source>
</evidence>
<evidence type="ECO:0000313" key="8">
    <source>
        <dbReference type="EMBL" id="MFC4673798.1"/>
    </source>
</evidence>
<evidence type="ECO:0000313" key="9">
    <source>
        <dbReference type="Proteomes" id="UP001596023"/>
    </source>
</evidence>
<dbReference type="Proteomes" id="UP001596023">
    <property type="component" value="Unassembled WGS sequence"/>
</dbReference>
<feature type="domain" description="Minor fimbrium tip subunit MfA4 C-terminal" evidence="7">
    <location>
        <begin position="177"/>
        <end position="311"/>
    </location>
</feature>
<evidence type="ECO:0000259" key="7">
    <source>
        <dbReference type="Pfam" id="PF22358"/>
    </source>
</evidence>
<dbReference type="EMBL" id="JBHSGN010000063">
    <property type="protein sequence ID" value="MFC4673798.1"/>
    <property type="molecule type" value="Genomic_DNA"/>
</dbReference>
<dbReference type="Pfam" id="PF22358">
    <property type="entry name" value="MfA4_C"/>
    <property type="match status" value="1"/>
</dbReference>
<comment type="subcellular location">
    <subcellularLocation>
        <location evidence="1">Fimbrium</location>
    </subcellularLocation>
</comment>
<reference evidence="9" key="1">
    <citation type="journal article" date="2019" name="Int. J. Syst. Evol. Microbiol.">
        <title>The Global Catalogue of Microorganisms (GCM) 10K type strain sequencing project: providing services to taxonomists for standard genome sequencing and annotation.</title>
        <authorList>
            <consortium name="The Broad Institute Genomics Platform"/>
            <consortium name="The Broad Institute Genome Sequencing Center for Infectious Disease"/>
            <person name="Wu L."/>
            <person name="Ma J."/>
        </authorList>
    </citation>
    <scope>NUCLEOTIDE SEQUENCE [LARGE SCALE GENOMIC DNA]</scope>
    <source>
        <strain evidence="9">CCUG 66188</strain>
    </source>
</reference>
<evidence type="ECO:0000256" key="2">
    <source>
        <dbReference type="ARBA" id="ARBA00006011"/>
    </source>
</evidence>
<dbReference type="Gene3D" id="2.60.40.2580">
    <property type="match status" value="1"/>
</dbReference>
<dbReference type="Pfam" id="PF06321">
    <property type="entry name" value="P_gingi_FimA"/>
    <property type="match status" value="1"/>
</dbReference>
<evidence type="ECO:0000256" key="3">
    <source>
        <dbReference type="ARBA" id="ARBA00022729"/>
    </source>
</evidence>
<comment type="caution">
    <text evidence="8">The sequence shown here is derived from an EMBL/GenBank/DDBJ whole genome shotgun (WGS) entry which is preliminary data.</text>
</comment>
<evidence type="ECO:0000256" key="4">
    <source>
        <dbReference type="ARBA" id="ARBA00023263"/>
    </source>
</evidence>
<keyword evidence="4" id="KW-0281">Fimbrium</keyword>
<dbReference type="InterPro" id="IPR029141">
    <property type="entry name" value="FimA_N"/>
</dbReference>
<dbReference type="RefSeq" id="WP_379995439.1">
    <property type="nucleotide sequence ID" value="NZ_JBHSGN010000063.1"/>
</dbReference>
<feature type="signal peptide" evidence="5">
    <location>
        <begin position="1"/>
        <end position="17"/>
    </location>
</feature>
<organism evidence="8 9">
    <name type="scientific">Dysgonomonas termitidis</name>
    <dbReference type="NCBI Taxonomy" id="1516126"/>
    <lineage>
        <taxon>Bacteria</taxon>
        <taxon>Pseudomonadati</taxon>
        <taxon>Bacteroidota</taxon>
        <taxon>Bacteroidia</taxon>
        <taxon>Bacteroidales</taxon>
        <taxon>Dysgonomonadaceae</taxon>
        <taxon>Dysgonomonas</taxon>
    </lineage>
</organism>
<comment type="similarity">
    <text evidence="2">Belongs to the bacteroidetes fimbrillin superfamily. FimA/Mfa1 family.</text>
</comment>
<accession>A0ABV9KUZ0</accession>
<feature type="domain" description="Major fimbrial subunit protein N-terminal" evidence="6">
    <location>
        <begin position="34"/>
        <end position="161"/>
    </location>
</feature>
<keyword evidence="3 5" id="KW-0732">Signal</keyword>